<dbReference type="STRING" id="157652.A0A371F0B7"/>
<comment type="subcellular location">
    <subcellularLocation>
        <location evidence="1">Nucleus</location>
    </subcellularLocation>
</comment>
<dbReference type="Pfam" id="PF23133">
    <property type="entry name" value="DUF7050"/>
    <property type="match status" value="1"/>
</dbReference>
<evidence type="ECO:0000256" key="3">
    <source>
        <dbReference type="ARBA" id="ARBA00023125"/>
    </source>
</evidence>
<dbReference type="PANTHER" id="PTHR46665:SF1">
    <property type="entry name" value="SPERMATOGENESIS- AND OOGENESIS-SPECIFIC BASIC HELIX-LOOP-HELIX-CONTAINING PROTEIN 1"/>
    <property type="match status" value="1"/>
</dbReference>
<comment type="caution">
    <text evidence="8">The sequence shown here is derived from an EMBL/GenBank/DDBJ whole genome shotgun (WGS) entry which is preliminary data.</text>
</comment>
<proteinExistence type="predicted"/>
<feature type="non-terminal residue" evidence="8">
    <location>
        <position position="1"/>
    </location>
</feature>
<dbReference type="OrthoDB" id="5778525at2759"/>
<organism evidence="8 9">
    <name type="scientific">Mucuna pruriens</name>
    <name type="common">Velvet bean</name>
    <name type="synonym">Dolichos pruriens</name>
    <dbReference type="NCBI Taxonomy" id="157652"/>
    <lineage>
        <taxon>Eukaryota</taxon>
        <taxon>Viridiplantae</taxon>
        <taxon>Streptophyta</taxon>
        <taxon>Embryophyta</taxon>
        <taxon>Tracheophyta</taxon>
        <taxon>Spermatophyta</taxon>
        <taxon>Magnoliopsida</taxon>
        <taxon>eudicotyledons</taxon>
        <taxon>Gunneridae</taxon>
        <taxon>Pentapetalae</taxon>
        <taxon>rosids</taxon>
        <taxon>fabids</taxon>
        <taxon>Fabales</taxon>
        <taxon>Fabaceae</taxon>
        <taxon>Papilionoideae</taxon>
        <taxon>50 kb inversion clade</taxon>
        <taxon>NPAAA clade</taxon>
        <taxon>indigoferoid/millettioid clade</taxon>
        <taxon>Phaseoleae</taxon>
        <taxon>Mucuna</taxon>
    </lineage>
</organism>
<keyword evidence="3" id="KW-0238">DNA-binding</keyword>
<keyword evidence="9" id="KW-1185">Reference proteome</keyword>
<dbReference type="GO" id="GO:0046983">
    <property type="term" value="F:protein dimerization activity"/>
    <property type="evidence" value="ECO:0007669"/>
    <property type="project" value="InterPro"/>
</dbReference>
<dbReference type="Gene3D" id="4.10.280.10">
    <property type="entry name" value="Helix-loop-helix DNA-binding domain"/>
    <property type="match status" value="1"/>
</dbReference>
<gene>
    <name evidence="8" type="primary">BHLH41</name>
    <name evidence="8" type="ORF">CR513_48890</name>
</gene>
<dbReference type="GO" id="GO:0003677">
    <property type="term" value="F:DNA binding"/>
    <property type="evidence" value="ECO:0007669"/>
    <property type="project" value="UniProtKB-KW"/>
</dbReference>
<accession>A0A371F0B7</accession>
<dbReference type="AlphaFoldDB" id="A0A371F0B7"/>
<dbReference type="Proteomes" id="UP000257109">
    <property type="component" value="Unassembled WGS sequence"/>
</dbReference>
<evidence type="ECO:0000256" key="4">
    <source>
        <dbReference type="ARBA" id="ARBA00023163"/>
    </source>
</evidence>
<evidence type="ECO:0000256" key="2">
    <source>
        <dbReference type="ARBA" id="ARBA00023015"/>
    </source>
</evidence>
<evidence type="ECO:0000259" key="7">
    <source>
        <dbReference type="PROSITE" id="PS50888"/>
    </source>
</evidence>
<evidence type="ECO:0000256" key="5">
    <source>
        <dbReference type="ARBA" id="ARBA00023242"/>
    </source>
</evidence>
<dbReference type="InterPro" id="IPR045239">
    <property type="entry name" value="bHLH95_bHLH"/>
</dbReference>
<keyword evidence="5" id="KW-0539">Nucleus</keyword>
<evidence type="ECO:0000313" key="9">
    <source>
        <dbReference type="Proteomes" id="UP000257109"/>
    </source>
</evidence>
<reference evidence="8" key="1">
    <citation type="submission" date="2018-05" db="EMBL/GenBank/DDBJ databases">
        <title>Draft genome of Mucuna pruriens seed.</title>
        <authorList>
            <person name="Nnadi N.E."/>
            <person name="Vos R."/>
            <person name="Hasami M.H."/>
            <person name="Devisetty U.K."/>
            <person name="Aguiy J.C."/>
        </authorList>
    </citation>
    <scope>NUCLEOTIDE SEQUENCE [LARGE SCALE GENOMIC DNA]</scope>
    <source>
        <strain evidence="8">JCA_2017</strain>
    </source>
</reference>
<feature type="coiled-coil region" evidence="6">
    <location>
        <begin position="339"/>
        <end position="366"/>
    </location>
</feature>
<dbReference type="GO" id="GO:0005634">
    <property type="term" value="C:nucleus"/>
    <property type="evidence" value="ECO:0007669"/>
    <property type="project" value="UniProtKB-SubCell"/>
</dbReference>
<evidence type="ECO:0000256" key="1">
    <source>
        <dbReference type="ARBA" id="ARBA00004123"/>
    </source>
</evidence>
<dbReference type="InterPro" id="IPR044658">
    <property type="entry name" value="bHLH92/bHLH041-like"/>
</dbReference>
<dbReference type="Pfam" id="PF00010">
    <property type="entry name" value="HLH"/>
    <property type="match status" value="1"/>
</dbReference>
<dbReference type="InterPro" id="IPR055477">
    <property type="entry name" value="DUF7049"/>
</dbReference>
<protein>
    <submittedName>
        <fullName evidence="8">Transcription factor bHLH041</fullName>
    </submittedName>
</protein>
<dbReference type="PROSITE" id="PS50888">
    <property type="entry name" value="BHLH"/>
    <property type="match status" value="1"/>
</dbReference>
<dbReference type="SUPFAM" id="SSF47459">
    <property type="entry name" value="HLH, helix-loop-helix DNA-binding domain"/>
    <property type="match status" value="1"/>
</dbReference>
<keyword evidence="2" id="KW-0805">Transcription regulation</keyword>
<dbReference type="InterPro" id="IPR011598">
    <property type="entry name" value="bHLH_dom"/>
</dbReference>
<dbReference type="InterPro" id="IPR036638">
    <property type="entry name" value="HLH_DNA-bd_sf"/>
</dbReference>
<evidence type="ECO:0000313" key="8">
    <source>
        <dbReference type="EMBL" id="RDX71719.1"/>
    </source>
</evidence>
<dbReference type="Pfam" id="PF23132">
    <property type="entry name" value="DUF7049"/>
    <property type="match status" value="1"/>
</dbReference>
<evidence type="ECO:0000256" key="6">
    <source>
        <dbReference type="SAM" id="Coils"/>
    </source>
</evidence>
<keyword evidence="6" id="KW-0175">Coiled coil</keyword>
<dbReference type="PANTHER" id="PTHR46665">
    <property type="entry name" value="TRANSCRIPTION FACTOR BHLH041-RELATED-RELATED"/>
    <property type="match status" value="1"/>
</dbReference>
<name>A0A371F0B7_MUCPR</name>
<dbReference type="InterPro" id="IPR055478">
    <property type="entry name" value="DUF7050"/>
</dbReference>
<feature type="domain" description="BHLH" evidence="7">
    <location>
        <begin position="300"/>
        <end position="349"/>
    </location>
</feature>
<dbReference type="EMBL" id="QJKJ01011230">
    <property type="protein sequence ID" value="RDX71719.1"/>
    <property type="molecule type" value="Genomic_DNA"/>
</dbReference>
<keyword evidence="4" id="KW-0804">Transcription</keyword>
<dbReference type="SMART" id="SM00353">
    <property type="entry name" value="HLH"/>
    <property type="match status" value="1"/>
</dbReference>
<sequence>MTQYTHPRHHAKALASFDLPCTPWMASSHSLKLPEQIFSAISSTLWAAPTRLFFLDGFYDATNNQPSSSSGSVAQRLFHQYRALTFHVNDDCVPGVASGNHVPYVELQQLDLLRLTSTQIQTQFYQEARIEVAVFMGCKKGEIELGFSKMFQGDIQTALKNLFGEDLYIHYSKSTSDEIPPSSLSTGRSDQSSSLLLTIPGTSQSQTSLQAFAQVIPSYFPTPEGEHEAIVKAFLQVISSPSQQHQPHHVLPTYTSPIHPREGDTALERNRPDIISTPNIASNFVSQSLRNIAQPAPPINTQQHHMISERRRRQKLNENFEALRTLLPPGTKKNKGSILITAKERVRSLMDEIERLNTRNQQLVTVLPGKEATATASTEEKSASSSNARLNVRVLHVLESTSSVDLQVSVRGENSRVDVLIRLLEFLERVQNINLISMAANNHITGGIHINQLTFRLRIIEVCTQNNSSSST</sequence>
<dbReference type="CDD" id="cd11393">
    <property type="entry name" value="bHLH_AtbHLH_like"/>
    <property type="match status" value="1"/>
</dbReference>